<gene>
    <name evidence="1" type="ORF">CMEL01_13406</name>
</gene>
<organism evidence="1 2">
    <name type="scientific">Colletotrichum melonis</name>
    <dbReference type="NCBI Taxonomy" id="1209925"/>
    <lineage>
        <taxon>Eukaryota</taxon>
        <taxon>Fungi</taxon>
        <taxon>Dikarya</taxon>
        <taxon>Ascomycota</taxon>
        <taxon>Pezizomycotina</taxon>
        <taxon>Sordariomycetes</taxon>
        <taxon>Hypocreomycetidae</taxon>
        <taxon>Glomerellales</taxon>
        <taxon>Glomerellaceae</taxon>
        <taxon>Colletotrichum</taxon>
        <taxon>Colletotrichum acutatum species complex</taxon>
    </lineage>
</organism>
<keyword evidence="2" id="KW-1185">Reference proteome</keyword>
<comment type="caution">
    <text evidence="1">The sequence shown here is derived from an EMBL/GenBank/DDBJ whole genome shotgun (WGS) entry which is preliminary data.</text>
</comment>
<dbReference type="AlphaFoldDB" id="A0AAI9UTX7"/>
<evidence type="ECO:0000313" key="2">
    <source>
        <dbReference type="Proteomes" id="UP001239795"/>
    </source>
</evidence>
<sequence length="127" mass="14367">MGVCSQPCSQTKNYSCIVESGRLVQLEAVPSSLVQHRSNGTAPVQATLRFPPPPIFTRQLTPYATSLYSPSFTEQTDKALDHFAFKFDQARFTPTWTPTLSILPRHRQLEFFHQGVEGSETPWRENP</sequence>
<reference evidence="1 2" key="1">
    <citation type="submission" date="2016-10" db="EMBL/GenBank/DDBJ databases">
        <title>The genome sequence of Colletotrichum fioriniae PJ7.</title>
        <authorList>
            <person name="Baroncelli R."/>
        </authorList>
    </citation>
    <scope>NUCLEOTIDE SEQUENCE [LARGE SCALE GENOMIC DNA]</scope>
    <source>
        <strain evidence="1">Col 31</strain>
    </source>
</reference>
<dbReference type="EMBL" id="MLGG01000007">
    <property type="protein sequence ID" value="KAK1463337.1"/>
    <property type="molecule type" value="Genomic_DNA"/>
</dbReference>
<dbReference type="Proteomes" id="UP001239795">
    <property type="component" value="Unassembled WGS sequence"/>
</dbReference>
<proteinExistence type="predicted"/>
<name>A0AAI9UTX7_9PEZI</name>
<accession>A0AAI9UTX7</accession>
<evidence type="ECO:0000313" key="1">
    <source>
        <dbReference type="EMBL" id="KAK1463337.1"/>
    </source>
</evidence>
<protein>
    <submittedName>
        <fullName evidence="1">Uncharacterized protein</fullName>
    </submittedName>
</protein>